<keyword evidence="1" id="KW-0175">Coiled coil</keyword>
<evidence type="ECO:0000313" key="4">
    <source>
        <dbReference type="EMBL" id="CCA71883.1"/>
    </source>
</evidence>
<reference evidence="4 5" key="1">
    <citation type="journal article" date="2011" name="PLoS Pathog.">
        <title>Endophytic Life Strategies Decoded by Genome and Transcriptome Analyses of the Mutualistic Root Symbiont Piriformospora indica.</title>
        <authorList>
            <person name="Zuccaro A."/>
            <person name="Lahrmann U."/>
            <person name="Guldener U."/>
            <person name="Langen G."/>
            <person name="Pfiffi S."/>
            <person name="Biedenkopf D."/>
            <person name="Wong P."/>
            <person name="Samans B."/>
            <person name="Grimm C."/>
            <person name="Basiewicz M."/>
            <person name="Murat C."/>
            <person name="Martin F."/>
            <person name="Kogel K.H."/>
        </authorList>
    </citation>
    <scope>NUCLEOTIDE SEQUENCE [LARGE SCALE GENOMIC DNA]</scope>
    <source>
        <strain evidence="4 5">DSM 11827</strain>
    </source>
</reference>
<feature type="region of interest" description="Disordered" evidence="2">
    <location>
        <begin position="151"/>
        <end position="207"/>
    </location>
</feature>
<accession>G4TKN7</accession>
<dbReference type="InterPro" id="IPR001623">
    <property type="entry name" value="DnaJ_domain"/>
</dbReference>
<proteinExistence type="predicted"/>
<dbReference type="Proteomes" id="UP000007148">
    <property type="component" value="Unassembled WGS sequence"/>
</dbReference>
<dbReference type="Gene3D" id="1.10.287.110">
    <property type="entry name" value="DnaJ domain"/>
    <property type="match status" value="1"/>
</dbReference>
<feature type="compositionally biased region" description="Polar residues" evidence="2">
    <location>
        <begin position="190"/>
        <end position="200"/>
    </location>
</feature>
<evidence type="ECO:0000313" key="5">
    <source>
        <dbReference type="Proteomes" id="UP000007148"/>
    </source>
</evidence>
<feature type="compositionally biased region" description="Low complexity" evidence="2">
    <location>
        <begin position="175"/>
        <end position="189"/>
    </location>
</feature>
<protein>
    <recommendedName>
        <fullName evidence="3">J domain-containing protein</fullName>
    </recommendedName>
</protein>
<feature type="domain" description="J" evidence="3">
    <location>
        <begin position="3"/>
        <end position="70"/>
    </location>
</feature>
<dbReference type="PROSITE" id="PS50076">
    <property type="entry name" value="DNAJ_2"/>
    <property type="match status" value="1"/>
</dbReference>
<dbReference type="OrthoDB" id="3257363at2759"/>
<dbReference type="Pfam" id="PF00226">
    <property type="entry name" value="DnaJ"/>
    <property type="match status" value="1"/>
</dbReference>
<dbReference type="AlphaFoldDB" id="G4TKN7"/>
<evidence type="ECO:0000259" key="3">
    <source>
        <dbReference type="PROSITE" id="PS50076"/>
    </source>
</evidence>
<organism evidence="4 5">
    <name type="scientific">Serendipita indica (strain DSM 11827)</name>
    <name type="common">Root endophyte fungus</name>
    <name type="synonym">Piriformospora indica</name>
    <dbReference type="NCBI Taxonomy" id="1109443"/>
    <lineage>
        <taxon>Eukaryota</taxon>
        <taxon>Fungi</taxon>
        <taxon>Dikarya</taxon>
        <taxon>Basidiomycota</taxon>
        <taxon>Agaricomycotina</taxon>
        <taxon>Agaricomycetes</taxon>
        <taxon>Sebacinales</taxon>
        <taxon>Serendipitaceae</taxon>
        <taxon>Serendipita</taxon>
    </lineage>
</organism>
<gene>
    <name evidence="4" type="ORF">PIIN_05818</name>
</gene>
<comment type="caution">
    <text evidence="4">The sequence shown here is derived from an EMBL/GenBank/DDBJ whole genome shotgun (WGS) entry which is preliminary data.</text>
</comment>
<dbReference type="HOGENOM" id="CLU_063090_0_0_1"/>
<name>G4TKN7_SERID</name>
<dbReference type="InParanoid" id="G4TKN7"/>
<dbReference type="EMBL" id="CAFZ01000138">
    <property type="protein sequence ID" value="CCA71883.1"/>
    <property type="molecule type" value="Genomic_DNA"/>
</dbReference>
<keyword evidence="5" id="KW-1185">Reference proteome</keyword>
<evidence type="ECO:0000256" key="2">
    <source>
        <dbReference type="SAM" id="MobiDB-lite"/>
    </source>
</evidence>
<dbReference type="InterPro" id="IPR036869">
    <property type="entry name" value="J_dom_sf"/>
</dbReference>
<evidence type="ECO:0000256" key="1">
    <source>
        <dbReference type="SAM" id="Coils"/>
    </source>
</evidence>
<feature type="coiled-coil region" evidence="1">
    <location>
        <begin position="248"/>
        <end position="322"/>
    </location>
</feature>
<dbReference type="SUPFAM" id="SSF46565">
    <property type="entry name" value="Chaperone J-domain"/>
    <property type="match status" value="1"/>
</dbReference>
<feature type="compositionally biased region" description="Low complexity" evidence="2">
    <location>
        <begin position="151"/>
        <end position="164"/>
    </location>
</feature>
<sequence length="373" mass="42823">MPTHYEILGIASDAKPDDIVKGWRTAVADVLQRHGLFPTSVAAVEDYRKVQAAYDCLIKPESRAEYDAMLQELAAEERSLFGERKARRRAKEEELKKAKVEPPPYVWNEDTNSPLFWTPGRKLIEGPKQPEGDATPVAYYRRASLDKALVLASSADSSSSDTPKPATPPPKYSPRPRSSTSPSLPRPALTQHSSSFQVSIPSAPVKAPVQQKRAAVAQVPTMSAADYMLLQKANIQAAEERHRRKVEAERLKALREVEKRQRAIAKEQRKRLELEIEARKIVERERENLLKEIELLRLKEEQDKLREEKEKLKQERRATKQVRWGFTEVAPEPTYERHTIETGPYFDYDGWYSDPEPPRRRPNVLRKLRKAIF</sequence>